<name>A0A812MA28_SYMPI</name>
<reference evidence="3" key="1">
    <citation type="submission" date="2021-02" db="EMBL/GenBank/DDBJ databases">
        <authorList>
            <person name="Dougan E. K."/>
            <person name="Rhodes N."/>
            <person name="Thang M."/>
            <person name="Chan C."/>
        </authorList>
    </citation>
    <scope>NUCLEOTIDE SEQUENCE</scope>
</reference>
<evidence type="ECO:0000256" key="1">
    <source>
        <dbReference type="SAM" id="MobiDB-lite"/>
    </source>
</evidence>
<evidence type="ECO:0000313" key="3">
    <source>
        <dbReference type="EMBL" id="CAE7254672.1"/>
    </source>
</evidence>
<dbReference type="AlphaFoldDB" id="A0A812MA28"/>
<comment type="caution">
    <text evidence="3">The sequence shown here is derived from an EMBL/GenBank/DDBJ whole genome shotgun (WGS) entry which is preliminary data.</text>
</comment>
<sequence length="135" mass="15052">MSQFSNEKRHSPPTSTCQCRPWRGSDATKEDEVETVWRPIFEGINLLAVLTNVGLAALFFYPERLFSAGDQLTTFLVAEHSILLLQAAVRLLIPSIPADVARIDLYNRHVLHVLHSTQLGLTMRKAPVGPHQLGP</sequence>
<feature type="region of interest" description="Disordered" evidence="1">
    <location>
        <begin position="1"/>
        <end position="24"/>
    </location>
</feature>
<proteinExistence type="predicted"/>
<evidence type="ECO:0000259" key="2">
    <source>
        <dbReference type="Pfam" id="PF04547"/>
    </source>
</evidence>
<feature type="compositionally biased region" description="Basic and acidic residues" evidence="1">
    <location>
        <begin position="1"/>
        <end position="10"/>
    </location>
</feature>
<dbReference type="InterPro" id="IPR049452">
    <property type="entry name" value="Anoctamin_TM"/>
</dbReference>
<accession>A0A812MA28</accession>
<gene>
    <name evidence="3" type="primary">Ano10</name>
    <name evidence="3" type="ORF">SPIL2461_LOCUS5070</name>
</gene>
<keyword evidence="4" id="KW-1185">Reference proteome</keyword>
<organism evidence="3 4">
    <name type="scientific">Symbiodinium pilosum</name>
    <name type="common">Dinoflagellate</name>
    <dbReference type="NCBI Taxonomy" id="2952"/>
    <lineage>
        <taxon>Eukaryota</taxon>
        <taxon>Sar</taxon>
        <taxon>Alveolata</taxon>
        <taxon>Dinophyceae</taxon>
        <taxon>Suessiales</taxon>
        <taxon>Symbiodiniaceae</taxon>
        <taxon>Symbiodinium</taxon>
    </lineage>
</organism>
<feature type="domain" description="Anoctamin transmembrane" evidence="2">
    <location>
        <begin position="36"/>
        <end position="102"/>
    </location>
</feature>
<dbReference type="Pfam" id="PF04547">
    <property type="entry name" value="Anoctamin"/>
    <property type="match status" value="1"/>
</dbReference>
<dbReference type="Proteomes" id="UP000649617">
    <property type="component" value="Unassembled WGS sequence"/>
</dbReference>
<protein>
    <submittedName>
        <fullName evidence="3">Ano10 protein</fullName>
    </submittedName>
</protein>
<evidence type="ECO:0000313" key="4">
    <source>
        <dbReference type="Proteomes" id="UP000649617"/>
    </source>
</evidence>
<dbReference type="EMBL" id="CAJNIZ010007036">
    <property type="protein sequence ID" value="CAE7254672.1"/>
    <property type="molecule type" value="Genomic_DNA"/>
</dbReference>